<dbReference type="InParanoid" id="D3AXH3"/>
<comment type="caution">
    <text evidence="4">The sequence shown here is derived from an EMBL/GenBank/DDBJ whole genome shotgun (WGS) entry which is preliminary data.</text>
</comment>
<sequence length="747" mass="84178">MSETTSASKKKSSSKSKRSSEKEKEKELSSSVINTSNDGDEEMSEPSTPTIEKKEKERKKKSSSSSSSSSKTRAERGDKSGADKSTTVTSSTSSTTTSEKDTGAGHISSMQVEESTQSVTTSSNLNNNNVSKTPTHSNANGSGITASSLPMTPLTKMFGLGSIGTPLQSPSRLSINRMKEKEELTEVTKKLSKILTILEERNNEIVRLKAELNDSNKSSSVEVSALRTRLDETENRLTQEIKQRAEAASTLELTLADLKNKEDLYMHDRNTFDARLEDTISSITKEHSAQLTVLRTDLNKRLHEIEQLKGDIKLLNADLLTKSKEQDERTHRLLDAEYKRMKQKEDELLNLISQKDDDIKKVKLTLKEKEKIIIANQRKEAELNQTVEAFERQVEDIRDSINREWEIKVAEAIEEQTSKYASLEMTAKSFDFERETFRNQIAVIQQQTEDLNVKNHELSDRILDLSNELRNKEQQIITLTAEQEELKKNLRRSQAELKSKDGKLSLLQDEISSKEIKFQQYQSEMHTLKKELHSANNQSMDPEIPIGDEIRRIKELVNTLTHQSRPHKRQRSGEYSGENNNNNGNELAANHEEEMSDAEQQSPSSTSNSVEPAASTLKLNTMCILSIDTTKETIRLNASGDHVNGMTITDWKIIVNKPDGFKYGFQFPANITPLKGINVITLHTGRSRALNTTAAENEFYWSRTGIWDSPEGTTIQLVSPKEVLQESVSLTNGAYVREESNPKEQVY</sequence>
<feature type="compositionally biased region" description="Polar residues" evidence="2">
    <location>
        <begin position="598"/>
        <end position="610"/>
    </location>
</feature>
<feature type="coiled-coil region" evidence="1">
    <location>
        <begin position="455"/>
        <end position="538"/>
    </location>
</feature>
<feature type="coiled-coil region" evidence="1">
    <location>
        <begin position="198"/>
        <end position="250"/>
    </location>
</feature>
<dbReference type="InterPro" id="IPR001322">
    <property type="entry name" value="Lamin_tail_dom"/>
</dbReference>
<dbReference type="RefSeq" id="XP_020438347.1">
    <property type="nucleotide sequence ID" value="XM_020571824.1"/>
</dbReference>
<evidence type="ECO:0000259" key="3">
    <source>
        <dbReference type="PROSITE" id="PS51841"/>
    </source>
</evidence>
<dbReference type="Proteomes" id="UP000001396">
    <property type="component" value="Unassembled WGS sequence"/>
</dbReference>
<dbReference type="GeneID" id="31356335"/>
<accession>D3AXH3</accession>
<keyword evidence="1" id="KW-0175">Coiled coil</keyword>
<feature type="compositionally biased region" description="Low complexity" evidence="2">
    <location>
        <begin position="577"/>
        <end position="588"/>
    </location>
</feature>
<feature type="compositionally biased region" description="Low complexity" evidence="2">
    <location>
        <begin position="111"/>
        <end position="135"/>
    </location>
</feature>
<proteinExistence type="predicted"/>
<protein>
    <recommendedName>
        <fullName evidence="3">LTD domain-containing protein</fullName>
    </recommendedName>
</protein>
<name>D3AXH3_HETP5</name>
<feature type="compositionally biased region" description="Basic and acidic residues" evidence="2">
    <location>
        <begin position="18"/>
        <end position="28"/>
    </location>
</feature>
<keyword evidence="5" id="KW-1185">Reference proteome</keyword>
<feature type="compositionally biased region" description="Basic and acidic residues" evidence="2">
    <location>
        <begin position="72"/>
        <end position="82"/>
    </location>
</feature>
<feature type="compositionally biased region" description="Polar residues" evidence="2">
    <location>
        <begin position="136"/>
        <end position="150"/>
    </location>
</feature>
<dbReference type="SUPFAM" id="SSF74853">
    <property type="entry name" value="Lamin A/C globular tail domain"/>
    <property type="match status" value="1"/>
</dbReference>
<dbReference type="InterPro" id="IPR036415">
    <property type="entry name" value="Lamin_tail_dom_sf"/>
</dbReference>
<organism evidence="4 5">
    <name type="scientific">Heterostelium pallidum (strain ATCC 26659 / Pp 5 / PN500)</name>
    <name type="common">Cellular slime mold</name>
    <name type="synonym">Polysphondylium pallidum</name>
    <dbReference type="NCBI Taxonomy" id="670386"/>
    <lineage>
        <taxon>Eukaryota</taxon>
        <taxon>Amoebozoa</taxon>
        <taxon>Evosea</taxon>
        <taxon>Eumycetozoa</taxon>
        <taxon>Dictyostelia</taxon>
        <taxon>Acytosteliales</taxon>
        <taxon>Acytosteliaceae</taxon>
        <taxon>Heterostelium</taxon>
    </lineage>
</organism>
<dbReference type="AlphaFoldDB" id="D3AXH3"/>
<feature type="domain" description="LTD" evidence="3">
    <location>
        <begin position="606"/>
        <end position="732"/>
    </location>
</feature>
<evidence type="ECO:0000256" key="1">
    <source>
        <dbReference type="SAM" id="Coils"/>
    </source>
</evidence>
<evidence type="ECO:0000313" key="4">
    <source>
        <dbReference type="EMBL" id="EFA86242.1"/>
    </source>
</evidence>
<dbReference type="EMBL" id="ADBJ01000003">
    <property type="protein sequence ID" value="EFA86242.1"/>
    <property type="molecule type" value="Genomic_DNA"/>
</dbReference>
<dbReference type="OMA" id="ENEFYWA"/>
<feature type="compositionally biased region" description="Basic residues" evidence="2">
    <location>
        <begin position="8"/>
        <end position="17"/>
    </location>
</feature>
<feature type="coiled-coil region" evidence="1">
    <location>
        <begin position="324"/>
        <end position="354"/>
    </location>
</feature>
<feature type="region of interest" description="Disordered" evidence="2">
    <location>
        <begin position="1"/>
        <end position="150"/>
    </location>
</feature>
<gene>
    <name evidence="4" type="ORF">PPL_00804</name>
</gene>
<dbReference type="PROSITE" id="PS51841">
    <property type="entry name" value="LTD"/>
    <property type="match status" value="1"/>
</dbReference>
<feature type="compositionally biased region" description="Low complexity" evidence="2">
    <location>
        <begin position="85"/>
        <end position="97"/>
    </location>
</feature>
<evidence type="ECO:0000256" key="2">
    <source>
        <dbReference type="SAM" id="MobiDB-lite"/>
    </source>
</evidence>
<evidence type="ECO:0000313" key="5">
    <source>
        <dbReference type="Proteomes" id="UP000001396"/>
    </source>
</evidence>
<dbReference type="FunCoup" id="D3AXH3">
    <property type="interactions" value="539"/>
</dbReference>
<feature type="region of interest" description="Disordered" evidence="2">
    <location>
        <begin position="559"/>
        <end position="613"/>
    </location>
</feature>
<dbReference type="STRING" id="670386.D3AXH3"/>
<reference evidence="4 5" key="1">
    <citation type="journal article" date="2011" name="Genome Res.">
        <title>Phylogeny-wide analysis of social amoeba genomes highlights ancient origins for complex intercellular communication.</title>
        <authorList>
            <person name="Heidel A.J."/>
            <person name="Lawal H.M."/>
            <person name="Felder M."/>
            <person name="Schilde C."/>
            <person name="Helps N.R."/>
            <person name="Tunggal B."/>
            <person name="Rivero F."/>
            <person name="John U."/>
            <person name="Schleicher M."/>
            <person name="Eichinger L."/>
            <person name="Platzer M."/>
            <person name="Noegel A.A."/>
            <person name="Schaap P."/>
            <person name="Gloeckner G."/>
        </authorList>
    </citation>
    <scope>NUCLEOTIDE SEQUENCE [LARGE SCALE GENOMIC DNA]</scope>
    <source>
        <strain evidence="5">ATCC 26659 / Pp 5 / PN500</strain>
    </source>
</reference>